<feature type="transmembrane region" description="Helical" evidence="8">
    <location>
        <begin position="67"/>
        <end position="90"/>
    </location>
</feature>
<dbReference type="SMART" id="SM00382">
    <property type="entry name" value="AAA"/>
    <property type="match status" value="1"/>
</dbReference>
<dbReference type="Pfam" id="PF06472">
    <property type="entry name" value="ABC_membrane_2"/>
    <property type="match status" value="1"/>
</dbReference>
<dbReference type="SUPFAM" id="SSF90123">
    <property type="entry name" value="ABC transporter transmembrane region"/>
    <property type="match status" value="1"/>
</dbReference>
<accession>A0ABX9ANA4</accession>
<gene>
    <name evidence="11" type="ORF">K6K13_04290</name>
</gene>
<evidence type="ECO:0000256" key="4">
    <source>
        <dbReference type="ARBA" id="ARBA00022741"/>
    </source>
</evidence>
<dbReference type="EMBL" id="CP081864">
    <property type="protein sequence ID" value="QZN96662.1"/>
    <property type="molecule type" value="Genomic_DNA"/>
</dbReference>
<dbReference type="InterPro" id="IPR027417">
    <property type="entry name" value="P-loop_NTPase"/>
</dbReference>
<dbReference type="InterPro" id="IPR017871">
    <property type="entry name" value="ABC_transporter-like_CS"/>
</dbReference>
<dbReference type="PROSITE" id="PS50929">
    <property type="entry name" value="ABC_TM1F"/>
    <property type="match status" value="1"/>
</dbReference>
<dbReference type="PROSITE" id="PS50893">
    <property type="entry name" value="ABC_TRANSPORTER_2"/>
    <property type="match status" value="1"/>
</dbReference>
<protein>
    <submittedName>
        <fullName evidence="11">ABC transporter ATP-binding protein/permease</fullName>
    </submittedName>
</protein>
<feature type="transmembrane region" description="Helical" evidence="8">
    <location>
        <begin position="179"/>
        <end position="199"/>
    </location>
</feature>
<keyword evidence="5 11" id="KW-0067">ATP-binding</keyword>
<dbReference type="PANTHER" id="PTHR11384:SF59">
    <property type="entry name" value="LYSOSOMAL COBALAMIN TRANSPORTER ABCD4"/>
    <property type="match status" value="1"/>
</dbReference>
<keyword evidence="3 8" id="KW-0812">Transmembrane</keyword>
<sequence>MSALWELCRPFWVGWRSWRAWSLLAVAVSMGFGIVYLNVQINEWSRVFYDTLGTYDSSKLFGLMKEYTVYILLYIGVFVYQDWFTSLLVIRWRSALTAQFVDSWLAKRTFYRMSLTGKIDNPDQRIAEDINLFTDKLVSMVVAFIINACRLSSFMIILWQLSGVQRFTLFGREWAISGYLVWVVIIYTVVGTLITHLVGKKLHGISYARQRSEADFRAALLRKHDNAEQIALYGGEAQEKTYLTRHFSEVARSWRQLMDTKRNMGFFTSGYMRVSLIVPIFAALPAFLSKTVTLGGLMQIRSAFAQVHGALSWFIHMYVEITMLSASIQRLIQFKQEIDRHQPQQAAPDVGECLNIEQLSFATPQGTPLLNDVALHCAPGSWSKLSGPSGLGKSTLLRTLNGLWPYYRGQWQAQAGRSLLLPQKSYLGQGTLAEVLCYPHPPLKDISTMQHTLERVGLGEWCDRLAERHNWDRIFSGGEQQRLAFARALIAKPDTLYLDEATSSLDHSAARALLSELKQALPACTVIAITHQGELDDLFPHHYDLTTFRAVTAG</sequence>
<evidence type="ECO:0000256" key="6">
    <source>
        <dbReference type="ARBA" id="ARBA00022989"/>
    </source>
</evidence>
<evidence type="ECO:0000256" key="5">
    <source>
        <dbReference type="ARBA" id="ARBA00022840"/>
    </source>
</evidence>
<dbReference type="InterPro" id="IPR036640">
    <property type="entry name" value="ABC1_TM_sf"/>
</dbReference>
<comment type="subcellular location">
    <subcellularLocation>
        <location evidence="1">Cell membrane</location>
        <topology evidence="1">Multi-pass membrane protein</topology>
    </subcellularLocation>
</comment>
<dbReference type="InterPro" id="IPR003593">
    <property type="entry name" value="AAA+_ATPase"/>
</dbReference>
<evidence type="ECO:0000256" key="3">
    <source>
        <dbReference type="ARBA" id="ARBA00022692"/>
    </source>
</evidence>
<reference evidence="11 12" key="1">
    <citation type="submission" date="2021-08" db="EMBL/GenBank/DDBJ databases">
        <title>Culture and genomic analysis of Symbiopectobacterium purcellii sp. nov. gen. nov., isolated from the leafhopper Empoasca decipiens.</title>
        <authorList>
            <person name="Nadal-Jimenez P."/>
            <person name="Siozios S."/>
            <person name="Halliday N."/>
            <person name="Camara M."/>
            <person name="Hurst G.D.D."/>
        </authorList>
    </citation>
    <scope>NUCLEOTIDE SEQUENCE [LARGE SCALE GENOMIC DNA]</scope>
    <source>
        <strain evidence="11 12">SyEd1</strain>
    </source>
</reference>
<dbReference type="Gene3D" id="3.40.50.300">
    <property type="entry name" value="P-loop containing nucleotide triphosphate hydrolases"/>
    <property type="match status" value="1"/>
</dbReference>
<evidence type="ECO:0000259" key="9">
    <source>
        <dbReference type="PROSITE" id="PS50893"/>
    </source>
</evidence>
<feature type="transmembrane region" description="Helical" evidence="8">
    <location>
        <begin position="20"/>
        <end position="39"/>
    </location>
</feature>
<dbReference type="PROSITE" id="PS00211">
    <property type="entry name" value="ABC_TRANSPORTER_1"/>
    <property type="match status" value="1"/>
</dbReference>
<evidence type="ECO:0000256" key="8">
    <source>
        <dbReference type="SAM" id="Phobius"/>
    </source>
</evidence>
<feature type="transmembrane region" description="Helical" evidence="8">
    <location>
        <begin position="137"/>
        <end position="159"/>
    </location>
</feature>
<dbReference type="CDD" id="cd03223">
    <property type="entry name" value="ABCD_peroxisomal_ALDP"/>
    <property type="match status" value="1"/>
</dbReference>
<dbReference type="Pfam" id="PF00005">
    <property type="entry name" value="ABC_tran"/>
    <property type="match status" value="1"/>
</dbReference>
<feature type="domain" description="ABC transporter" evidence="9">
    <location>
        <begin position="354"/>
        <end position="551"/>
    </location>
</feature>
<dbReference type="Gene3D" id="1.20.1560.10">
    <property type="entry name" value="ABC transporter type 1, transmembrane domain"/>
    <property type="match status" value="1"/>
</dbReference>
<dbReference type="SUPFAM" id="SSF52540">
    <property type="entry name" value="P-loop containing nucleoside triphosphate hydrolases"/>
    <property type="match status" value="1"/>
</dbReference>
<dbReference type="PANTHER" id="PTHR11384">
    <property type="entry name" value="ATP-BINDING CASSETTE, SUB-FAMILY D MEMBER"/>
    <property type="match status" value="1"/>
</dbReference>
<dbReference type="GO" id="GO:0005524">
    <property type="term" value="F:ATP binding"/>
    <property type="evidence" value="ECO:0007669"/>
    <property type="project" value="UniProtKB-KW"/>
</dbReference>
<evidence type="ECO:0000313" key="11">
    <source>
        <dbReference type="EMBL" id="QZN96662.1"/>
    </source>
</evidence>
<dbReference type="InterPro" id="IPR011527">
    <property type="entry name" value="ABC1_TM_dom"/>
</dbReference>
<evidence type="ECO:0000256" key="1">
    <source>
        <dbReference type="ARBA" id="ARBA00004651"/>
    </source>
</evidence>
<evidence type="ECO:0000256" key="7">
    <source>
        <dbReference type="ARBA" id="ARBA00023136"/>
    </source>
</evidence>
<name>A0ABX9ANA4_9ENTR</name>
<dbReference type="InterPro" id="IPR003439">
    <property type="entry name" value="ABC_transporter-like_ATP-bd"/>
</dbReference>
<keyword evidence="4" id="KW-0547">Nucleotide-binding</keyword>
<keyword evidence="12" id="KW-1185">Reference proteome</keyword>
<evidence type="ECO:0000313" key="12">
    <source>
        <dbReference type="Proteomes" id="UP000825886"/>
    </source>
</evidence>
<proteinExistence type="predicted"/>
<keyword evidence="6 8" id="KW-1133">Transmembrane helix</keyword>
<organism evidence="11 12">
    <name type="scientific">Symbiopectobacterium purcellii</name>
    <dbReference type="NCBI Taxonomy" id="2871826"/>
    <lineage>
        <taxon>Bacteria</taxon>
        <taxon>Pseudomonadati</taxon>
        <taxon>Pseudomonadota</taxon>
        <taxon>Gammaproteobacteria</taxon>
        <taxon>Enterobacterales</taxon>
        <taxon>Enterobacteriaceae</taxon>
    </lineage>
</organism>
<keyword evidence="2" id="KW-0813">Transport</keyword>
<evidence type="ECO:0000256" key="2">
    <source>
        <dbReference type="ARBA" id="ARBA00022448"/>
    </source>
</evidence>
<dbReference type="RefSeq" id="WP_222159689.1">
    <property type="nucleotide sequence ID" value="NZ_CP081864.1"/>
</dbReference>
<keyword evidence="7 8" id="KW-0472">Membrane</keyword>
<feature type="transmembrane region" description="Helical" evidence="8">
    <location>
        <begin position="270"/>
        <end position="288"/>
    </location>
</feature>
<evidence type="ECO:0000259" key="10">
    <source>
        <dbReference type="PROSITE" id="PS50929"/>
    </source>
</evidence>
<dbReference type="Proteomes" id="UP000825886">
    <property type="component" value="Chromosome"/>
</dbReference>
<dbReference type="InterPro" id="IPR050835">
    <property type="entry name" value="ABC_transporter_sub-D"/>
</dbReference>
<feature type="domain" description="ABC transmembrane type-1" evidence="10">
    <location>
        <begin position="25"/>
        <end position="323"/>
    </location>
</feature>